<dbReference type="Proteomes" id="UP001054902">
    <property type="component" value="Unassembled WGS sequence"/>
</dbReference>
<comment type="caution">
    <text evidence="2">The sequence shown here is derived from an EMBL/GenBank/DDBJ whole genome shotgun (WGS) entry which is preliminary data.</text>
</comment>
<evidence type="ECO:0000313" key="2">
    <source>
        <dbReference type="EMBL" id="GFH46451.1"/>
    </source>
</evidence>
<keyword evidence="3" id="KW-1185">Reference proteome</keyword>
<evidence type="ECO:0000256" key="1">
    <source>
        <dbReference type="SAM" id="SignalP"/>
    </source>
</evidence>
<accession>A0AAD3CIF7</accession>
<dbReference type="InterPro" id="IPR021375">
    <property type="entry name" value="DUF2997"/>
</dbReference>
<name>A0AAD3CIF7_9STRA</name>
<feature type="signal peptide" evidence="1">
    <location>
        <begin position="1"/>
        <end position="18"/>
    </location>
</feature>
<evidence type="ECO:0000313" key="3">
    <source>
        <dbReference type="Proteomes" id="UP001054902"/>
    </source>
</evidence>
<dbReference type="Pfam" id="PF11211">
    <property type="entry name" value="DUF2997"/>
    <property type="match status" value="1"/>
</dbReference>
<keyword evidence="1" id="KW-0732">Signal</keyword>
<sequence length="110" mass="12365">MAPFRILNLFAILAVTQAFAPMPSNTASSTRLYEGQIEQIEFKIYPDGRIEEKVIGVKGGECHKITEEINKNLGKVVDSKPTEEMYEQKIQIDQTVEVSNDNGWEGSSSW</sequence>
<proteinExistence type="predicted"/>
<protein>
    <submittedName>
        <fullName evidence="2">Uncharacterized protein</fullName>
    </submittedName>
</protein>
<gene>
    <name evidence="2" type="ORF">CTEN210_02925</name>
</gene>
<reference evidence="2 3" key="1">
    <citation type="journal article" date="2021" name="Sci. Rep.">
        <title>The genome of the diatom Chaetoceros tenuissimus carries an ancient integrated fragment of an extant virus.</title>
        <authorList>
            <person name="Hongo Y."/>
            <person name="Kimura K."/>
            <person name="Takaki Y."/>
            <person name="Yoshida Y."/>
            <person name="Baba S."/>
            <person name="Kobayashi G."/>
            <person name="Nagasaki K."/>
            <person name="Hano T."/>
            <person name="Tomaru Y."/>
        </authorList>
    </citation>
    <scope>NUCLEOTIDE SEQUENCE [LARGE SCALE GENOMIC DNA]</scope>
    <source>
        <strain evidence="2 3">NIES-3715</strain>
    </source>
</reference>
<dbReference type="AlphaFoldDB" id="A0AAD3CIF7"/>
<dbReference type="EMBL" id="BLLK01000022">
    <property type="protein sequence ID" value="GFH46451.1"/>
    <property type="molecule type" value="Genomic_DNA"/>
</dbReference>
<feature type="chain" id="PRO_5041985826" evidence="1">
    <location>
        <begin position="19"/>
        <end position="110"/>
    </location>
</feature>
<organism evidence="2 3">
    <name type="scientific">Chaetoceros tenuissimus</name>
    <dbReference type="NCBI Taxonomy" id="426638"/>
    <lineage>
        <taxon>Eukaryota</taxon>
        <taxon>Sar</taxon>
        <taxon>Stramenopiles</taxon>
        <taxon>Ochrophyta</taxon>
        <taxon>Bacillariophyta</taxon>
        <taxon>Coscinodiscophyceae</taxon>
        <taxon>Chaetocerotophycidae</taxon>
        <taxon>Chaetocerotales</taxon>
        <taxon>Chaetocerotaceae</taxon>
        <taxon>Chaetoceros</taxon>
    </lineage>
</organism>